<gene>
    <name evidence="1" type="primary">FLNA</name>
</gene>
<proteinExistence type="predicted"/>
<protein>
    <submittedName>
        <fullName evidence="1">Filamin A</fullName>
    </submittedName>
</protein>
<organism evidence="1">
    <name type="scientific">Ovis aries</name>
    <name type="common">Sheep</name>
    <dbReference type="NCBI Taxonomy" id="9940"/>
    <lineage>
        <taxon>Eukaryota</taxon>
        <taxon>Metazoa</taxon>
        <taxon>Chordata</taxon>
        <taxon>Craniata</taxon>
        <taxon>Vertebrata</taxon>
        <taxon>Euteleostomi</taxon>
        <taxon>Mammalia</taxon>
        <taxon>Eutheria</taxon>
        <taxon>Laurasiatheria</taxon>
        <taxon>Artiodactyla</taxon>
        <taxon>Ruminantia</taxon>
        <taxon>Pecora</taxon>
        <taxon>Bovidae</taxon>
        <taxon>Caprinae</taxon>
        <taxon>Ovis</taxon>
    </lineage>
</organism>
<accession>A0AC11EG05</accession>
<reference evidence="1" key="2">
    <citation type="submission" date="2025-08" db="UniProtKB">
        <authorList>
            <consortium name="Ensembl"/>
        </authorList>
    </citation>
    <scope>IDENTIFICATION</scope>
</reference>
<reference evidence="1" key="3">
    <citation type="submission" date="2025-09" db="UniProtKB">
        <authorList>
            <consortium name="Ensembl"/>
        </authorList>
    </citation>
    <scope>IDENTIFICATION</scope>
</reference>
<evidence type="ECO:0000313" key="1">
    <source>
        <dbReference type="Ensembl" id="ENSOARP00020058409.1"/>
    </source>
</evidence>
<name>A0AC11EG05_SHEEP</name>
<dbReference type="Ensembl" id="ENSOART00020052146.1">
    <property type="protein sequence ID" value="ENSOARP00020058409.1"/>
    <property type="gene ID" value="ENSOARG00020021631.2"/>
</dbReference>
<reference evidence="1" key="1">
    <citation type="submission" date="2020-11" db="EMBL/GenBank/DDBJ databases">
        <authorList>
            <person name="Davenport K.M."/>
            <person name="Bickhart D.M."/>
            <person name="Smith T.P.L."/>
            <person name="Murdoch B.M."/>
            <person name="Rosen B.D."/>
        </authorList>
    </citation>
    <scope>NUCLEOTIDE SEQUENCE [LARGE SCALE GENOMIC DNA]</scope>
    <source>
        <strain evidence="1">OAR_USU_Benz2616</strain>
    </source>
</reference>
<sequence length="1574" mass="168164">MSSSHSRAGQSAAGAVLGIGADTRDAEMPATEKDLAEDAPWKKIQQNTFTRWCNEHLKCVSKRIANLQTDLSDGLRLIALLEVLSQKKMHRKHNQRPTFRQMQLENVSVALEFLDRESIKLVSIDSKAIVDGNLKLILGLIWTLILHYSISMPMWDEEEDEEAKKQTPKQRLLGWIQNKLPQLPITNFSRDWQSGRALGALVDSCAPGLCPDWDSWDASKPVNNAREAMQQADDWLGIPQVITPEEIVDPNVDEHSVMTYLSQFPKAKLKPGAPLRPKLNPKKARAYGPGIEPTGNMVKKRAEFTVETRSAGQGEVLVYVEDPAGHQEEAKVTANNDKNRTFSVWYVPEVTGTHKVTVLFAGQHIAKSPFEVYVDKSQGDASKVTAQGPGLEPSGNIANKTTYFEIFTAGAGMGEVEVVIQDPAGHKGTVEPQLEARGDSTYRCSYQPSVEGVHMVHVTFAGVPIPRSPYTVTVGQACNPGACHAVGRGLQPKGVRVKETADFKVYTKGAGSGELKVTVKGPKGEERVKQKDLGDGVYGFEYYPMIPGTYTVTITWGGQNIGRSPFEVKVGTECGNQKVRAWGPGLEGGVVGKSADFVVEAIGDDVGTLGFSVEGPSQAKIECDDKGDGSCDVRYWPQEAGEYAVHVLCNSEDIRLSPFMADIRDAPQDFHPDRVKARGPGLEKTGVAVNKPAEFTVDAKHGGKAPLKVQVQDNEGCPVEATVKDNGNGTYSCSYVPRKPVKHTAMVSWGGVSIPNSPFRVNVGAGSHPNKVKVYGPGVAKTGLKAHEPTYFTVDCTEAGQGDVSIGIKCAPGVVGPAEADIDFDIIRNDNDTFTVKYTPRGAGSYTIMVLFADQATPTSPIRVKVEPSHDASKVKAEGPGLSRTGVELGKPTHFTVNTKAAGKGKLDVQFSGLAKGDAVRDVDIIDHHDNTYTVKYTPVQQGPVGINVTYGGDAIPKSPFSVGVSPSLDLSKIKVSGLGEKVDVGKDQEFTVKSKGAGGQGKVLSKIVGPSGAAVPCKVEPGLGADNSVVRFVPREEGPYEVEVTYDGIPVPGSPFSVKVTGEGRVKESITRRRRAPSVANVGSHCDLSLKIPEISIQDMTAQVTSPSGKSHEAEIVEGENHTYCIRFVPAEMGMHTVSVKYKGQHVPGSPFQFTVGPLGEGGAHKVRAGGPGLERAEAGVPAEFSIWTREAGAGGLAIAVEGPSKAEISFEDRKDGSCGVAYVVQEPGDYEVSVKFNEEHIPDSPFVVPVASPSGDARRLTVSSLQESGLKVNQPASFAVSLNGAKGAIDAKVHSPSGALEECYVTEIDQDKYAVRFIPRENGIYLIDVKFNGTHIPGSPFKIRVGEPGHGGDPGLVSAYGAGLEGGITGSPAEFIVNTSNAGAGALSVTIDGPSKVKMDCHECPEGYRVTYTPMAPGSYLISIKYGGPYHIAGSPFKARVTGHRLVSNHSLHETSSVFVDSLTKTATVPQHSAPGPGPTDASKVLAKGVGLSKAYMGQKSSFTVDCSKAGNNMLLVGVHGPRTPCEEILVKHVGSRLYSVSYLLKDKGEYTLVVKWGDEHIPGSPYRVLVP</sequence>